<dbReference type="CDD" id="cd12843">
    <property type="entry name" value="Bvu_2165_C_like"/>
    <property type="match status" value="1"/>
</dbReference>
<feature type="domain" description="Bvu-2165-like IHF-HU-like DNA-binding" evidence="2">
    <location>
        <begin position="4"/>
        <end position="122"/>
    </location>
</feature>
<protein>
    <submittedName>
        <fullName evidence="3">DUF4469 domain-containing protein</fullName>
    </submittedName>
</protein>
<sequence>MNKLNAWLRPNLLTSDKSDYMAVPVTNGSLTVADIVKLLQAEGMEIKAETATDIITRFNRKAAECVTGGFCVNTGLVYMRPVIKGVFYDRTWDDARNSVYVAMNQGAELRRAIADTKVEILGEQADMIAIYTLTDMTTGKTDGSLTRGRNAELKGSYLKITGTDPAVGITFRNVDTAAEVKLAPTELVINEPSRLLIFVPATLDAGTYELTVTTQYTGGSTQLKSPRSVIFSEAVVIA</sequence>
<feature type="domain" description="DUF4469" evidence="1">
    <location>
        <begin position="130"/>
        <end position="228"/>
    </location>
</feature>
<dbReference type="InterPro" id="IPR049893">
    <property type="entry name" value="Bvu_2165-like_IHF-HU-DNA_bdg"/>
</dbReference>
<evidence type="ECO:0000259" key="2">
    <source>
        <dbReference type="Pfam" id="PF14848"/>
    </source>
</evidence>
<dbReference type="CDD" id="cd13833">
    <property type="entry name" value="HU_IHF_like"/>
    <property type="match status" value="1"/>
</dbReference>
<organism evidence="3 4">
    <name type="scientific">Tannerella forsythia</name>
    <name type="common">Bacteroides forsythus</name>
    <dbReference type="NCBI Taxonomy" id="28112"/>
    <lineage>
        <taxon>Bacteria</taxon>
        <taxon>Pseudomonadati</taxon>
        <taxon>Bacteroidota</taxon>
        <taxon>Bacteroidia</taxon>
        <taxon>Bacteroidales</taxon>
        <taxon>Tannerellaceae</taxon>
        <taxon>Tannerella</taxon>
    </lineage>
</organism>
<dbReference type="EMBL" id="RQYS01000087">
    <property type="protein sequence ID" value="RRD57157.1"/>
    <property type="molecule type" value="Genomic_DNA"/>
</dbReference>
<dbReference type="Pfam" id="PF14734">
    <property type="entry name" value="DUF4469"/>
    <property type="match status" value="1"/>
</dbReference>
<dbReference type="AlphaFoldDB" id="A0A3P1XGZ4"/>
<comment type="caution">
    <text evidence="3">The sequence shown here is derived from an EMBL/GenBank/DDBJ whole genome shotgun (WGS) entry which is preliminary data.</text>
</comment>
<name>A0A3P1XGZ4_TANFO</name>
<dbReference type="OrthoDB" id="1115483at2"/>
<dbReference type="Pfam" id="PF14848">
    <property type="entry name" value="HU-DNA_bdg"/>
    <property type="match status" value="1"/>
</dbReference>
<dbReference type="Proteomes" id="UP000278609">
    <property type="component" value="Unassembled WGS sequence"/>
</dbReference>
<evidence type="ECO:0000259" key="1">
    <source>
        <dbReference type="Pfam" id="PF14734"/>
    </source>
</evidence>
<accession>A0A3P1XGZ4</accession>
<reference evidence="3 4" key="1">
    <citation type="submission" date="2018-11" db="EMBL/GenBank/DDBJ databases">
        <title>Genomes From Bacteria Associated with the Canine Oral Cavity: a Test Case for Automated Genome-Based Taxonomic Assignment.</title>
        <authorList>
            <person name="Coil D.A."/>
            <person name="Jospin G."/>
            <person name="Darling A.E."/>
            <person name="Wallis C."/>
            <person name="Davis I.J."/>
            <person name="Harris S."/>
            <person name="Eisen J.A."/>
            <person name="Holcombe L.J."/>
            <person name="O'Flynn C."/>
        </authorList>
    </citation>
    <scope>NUCLEOTIDE SEQUENCE [LARGE SCALE GENOMIC DNA]</scope>
    <source>
        <strain evidence="3 4">OH2617_COT-023</strain>
    </source>
</reference>
<proteinExistence type="predicted"/>
<gene>
    <name evidence="3" type="ORF">EII40_13225</name>
</gene>
<dbReference type="InterPro" id="IPR027824">
    <property type="entry name" value="DUF4469"/>
</dbReference>
<evidence type="ECO:0000313" key="3">
    <source>
        <dbReference type="EMBL" id="RRD57157.1"/>
    </source>
</evidence>
<evidence type="ECO:0000313" key="4">
    <source>
        <dbReference type="Proteomes" id="UP000278609"/>
    </source>
</evidence>
<dbReference type="RefSeq" id="WP_124752666.1">
    <property type="nucleotide sequence ID" value="NZ_RQYS01000087.1"/>
</dbReference>
<dbReference type="Gene3D" id="2.70.50.70">
    <property type="match status" value="1"/>
</dbReference>